<dbReference type="RefSeq" id="WP_188750666.1">
    <property type="nucleotide sequence ID" value="NZ_BMIJ01000007.1"/>
</dbReference>
<sequence length="154" mass="17130">MRILKGILSTIGILFLGIICFVVYLSYSSSHFLKENREFINQFSYDLSENWRASDVHSRLSNEFIQSLDTPAGQFSFNQLKALGSLEDASDFELSNYYSGTDGKTAVVTFKATFENAKGVATVTVVEREGKVLIQGFHFSAPDGIRPTSTKHEA</sequence>
<accession>A0ABQ1KTH2</accession>
<keyword evidence="3" id="KW-1185">Reference proteome</keyword>
<gene>
    <name evidence="2" type="ORF">GCM10011352_34950</name>
</gene>
<name>A0ABQ1KTH2_9GAMM</name>
<comment type="caution">
    <text evidence="2">The sequence shown here is derived from an EMBL/GenBank/DDBJ whole genome shotgun (WGS) entry which is preliminary data.</text>
</comment>
<protein>
    <submittedName>
        <fullName evidence="2">Uncharacterized protein</fullName>
    </submittedName>
</protein>
<proteinExistence type="predicted"/>
<reference evidence="3" key="1">
    <citation type="journal article" date="2019" name="Int. J. Syst. Evol. Microbiol.">
        <title>The Global Catalogue of Microorganisms (GCM) 10K type strain sequencing project: providing services to taxonomists for standard genome sequencing and annotation.</title>
        <authorList>
            <consortium name="The Broad Institute Genomics Platform"/>
            <consortium name="The Broad Institute Genome Sequencing Center for Infectious Disease"/>
            <person name="Wu L."/>
            <person name="Ma J."/>
        </authorList>
    </citation>
    <scope>NUCLEOTIDE SEQUENCE [LARGE SCALE GENOMIC DNA]</scope>
    <source>
        <strain evidence="3">CGMCC 1.15341</strain>
    </source>
</reference>
<evidence type="ECO:0000313" key="2">
    <source>
        <dbReference type="EMBL" id="GGC05769.1"/>
    </source>
</evidence>
<keyword evidence="1" id="KW-0472">Membrane</keyword>
<evidence type="ECO:0000256" key="1">
    <source>
        <dbReference type="SAM" id="Phobius"/>
    </source>
</evidence>
<dbReference type="EMBL" id="BMIJ01000007">
    <property type="protein sequence ID" value="GGC05769.1"/>
    <property type="molecule type" value="Genomic_DNA"/>
</dbReference>
<evidence type="ECO:0000313" key="3">
    <source>
        <dbReference type="Proteomes" id="UP000629025"/>
    </source>
</evidence>
<feature type="transmembrane region" description="Helical" evidence="1">
    <location>
        <begin position="6"/>
        <end position="27"/>
    </location>
</feature>
<keyword evidence="1" id="KW-1133">Transmembrane helix</keyword>
<organism evidence="2 3">
    <name type="scientific">Marinobacterium zhoushanense</name>
    <dbReference type="NCBI Taxonomy" id="1679163"/>
    <lineage>
        <taxon>Bacteria</taxon>
        <taxon>Pseudomonadati</taxon>
        <taxon>Pseudomonadota</taxon>
        <taxon>Gammaproteobacteria</taxon>
        <taxon>Oceanospirillales</taxon>
        <taxon>Oceanospirillaceae</taxon>
        <taxon>Marinobacterium</taxon>
    </lineage>
</organism>
<dbReference type="Proteomes" id="UP000629025">
    <property type="component" value="Unassembled WGS sequence"/>
</dbReference>
<keyword evidence="1" id="KW-0812">Transmembrane</keyword>